<reference evidence="1" key="1">
    <citation type="submission" date="2021-02" db="EMBL/GenBank/DDBJ databases">
        <title>First Annotated Genome of the Yellow-green Alga Tribonema minus.</title>
        <authorList>
            <person name="Mahan K.M."/>
        </authorList>
    </citation>
    <scope>NUCLEOTIDE SEQUENCE</scope>
    <source>
        <strain evidence="1">UTEX B ZZ1240</strain>
    </source>
</reference>
<protein>
    <submittedName>
        <fullName evidence="1">Uncharacterized protein</fullName>
    </submittedName>
</protein>
<dbReference type="Proteomes" id="UP000664859">
    <property type="component" value="Unassembled WGS sequence"/>
</dbReference>
<gene>
    <name evidence="1" type="ORF">JKP88DRAFT_255866</name>
</gene>
<dbReference type="AlphaFoldDB" id="A0A835YXL9"/>
<keyword evidence="2" id="KW-1185">Reference proteome</keyword>
<name>A0A835YXL9_9STRA</name>
<evidence type="ECO:0000313" key="2">
    <source>
        <dbReference type="Proteomes" id="UP000664859"/>
    </source>
</evidence>
<sequence>MGLIEDNAEAEVEALIIRVNRGRPANWVPPAPEPKRVPRVPYVLLMDELLPFSLVVVIMTGSDGRPRAVVGVPQHHDLPEFHEGPFSVQKALRIADRWAYRYGFEEVVIDIESRVAMATDELKRLIVLAAFVRDDEGELRPAFDARECQSEGQAKQQARIMASGGNYAGVLAWWRSADLVNGDFGEPVEIFSWGSIPEME</sequence>
<accession>A0A835YXL9</accession>
<organism evidence="1 2">
    <name type="scientific">Tribonema minus</name>
    <dbReference type="NCBI Taxonomy" id="303371"/>
    <lineage>
        <taxon>Eukaryota</taxon>
        <taxon>Sar</taxon>
        <taxon>Stramenopiles</taxon>
        <taxon>Ochrophyta</taxon>
        <taxon>PX clade</taxon>
        <taxon>Xanthophyceae</taxon>
        <taxon>Tribonematales</taxon>
        <taxon>Tribonemataceae</taxon>
        <taxon>Tribonema</taxon>
    </lineage>
</organism>
<comment type="caution">
    <text evidence="1">The sequence shown here is derived from an EMBL/GenBank/DDBJ whole genome shotgun (WGS) entry which is preliminary data.</text>
</comment>
<evidence type="ECO:0000313" key="1">
    <source>
        <dbReference type="EMBL" id="KAG5183316.1"/>
    </source>
</evidence>
<dbReference type="EMBL" id="JAFCMP010000221">
    <property type="protein sequence ID" value="KAG5183316.1"/>
    <property type="molecule type" value="Genomic_DNA"/>
</dbReference>
<proteinExistence type="predicted"/>